<proteinExistence type="predicted"/>
<dbReference type="PANTHER" id="PTHR47723:SF19">
    <property type="entry name" value="POLYNUCLEOTIDYL TRANSFERASE, RIBONUCLEASE H-LIKE SUPERFAMILY PROTEIN"/>
    <property type="match status" value="1"/>
</dbReference>
<evidence type="ECO:0000313" key="1">
    <source>
        <dbReference type="EMBL" id="KAK6777571.1"/>
    </source>
</evidence>
<dbReference type="CDD" id="cd06222">
    <property type="entry name" value="RNase_H_like"/>
    <property type="match status" value="1"/>
</dbReference>
<evidence type="ECO:0008006" key="3">
    <source>
        <dbReference type="Google" id="ProtNLM"/>
    </source>
</evidence>
<evidence type="ECO:0000313" key="2">
    <source>
        <dbReference type="Proteomes" id="UP001371456"/>
    </source>
</evidence>
<sequence length="175" mass="19936">MSQTLVSEYKQLNMGHEWKDITNILDCKFFVKKSIWVKWNRPELLCVKINSDGSCLEGQCGGGGIIRDNDESDSKVLVDSVNNCHSTPWRIMDDVNEIIRLKELAGFSMVQCFREANKVADKLANLSHGISQNQMFQSYEELPLKVKGLLRLDRLGLPNLRTTNKKKAEITYDPS</sequence>
<dbReference type="PANTHER" id="PTHR47723">
    <property type="entry name" value="OS05G0353850 PROTEIN"/>
    <property type="match status" value="1"/>
</dbReference>
<dbReference type="EMBL" id="JBANQN010000010">
    <property type="protein sequence ID" value="KAK6777571.1"/>
    <property type="molecule type" value="Genomic_DNA"/>
</dbReference>
<accession>A0AAN8T2U2</accession>
<dbReference type="AlphaFoldDB" id="A0AAN8T2U2"/>
<gene>
    <name evidence="1" type="ORF">RDI58_024289</name>
</gene>
<keyword evidence="2" id="KW-1185">Reference proteome</keyword>
<dbReference type="InterPro" id="IPR012337">
    <property type="entry name" value="RNaseH-like_sf"/>
</dbReference>
<protein>
    <recommendedName>
        <fullName evidence="3">RNase H type-1 domain-containing protein</fullName>
    </recommendedName>
</protein>
<reference evidence="1 2" key="1">
    <citation type="submission" date="2024-02" db="EMBL/GenBank/DDBJ databases">
        <title>de novo genome assembly of Solanum bulbocastanum strain 11H21.</title>
        <authorList>
            <person name="Hosaka A.J."/>
        </authorList>
    </citation>
    <scope>NUCLEOTIDE SEQUENCE [LARGE SCALE GENOMIC DNA]</scope>
    <source>
        <tissue evidence="1">Young leaves</tissue>
    </source>
</reference>
<name>A0AAN8T2U2_SOLBU</name>
<dbReference type="Proteomes" id="UP001371456">
    <property type="component" value="Unassembled WGS sequence"/>
</dbReference>
<comment type="caution">
    <text evidence="1">The sequence shown here is derived from an EMBL/GenBank/DDBJ whole genome shotgun (WGS) entry which is preliminary data.</text>
</comment>
<organism evidence="1 2">
    <name type="scientific">Solanum bulbocastanum</name>
    <name type="common">Wild potato</name>
    <dbReference type="NCBI Taxonomy" id="147425"/>
    <lineage>
        <taxon>Eukaryota</taxon>
        <taxon>Viridiplantae</taxon>
        <taxon>Streptophyta</taxon>
        <taxon>Embryophyta</taxon>
        <taxon>Tracheophyta</taxon>
        <taxon>Spermatophyta</taxon>
        <taxon>Magnoliopsida</taxon>
        <taxon>eudicotyledons</taxon>
        <taxon>Gunneridae</taxon>
        <taxon>Pentapetalae</taxon>
        <taxon>asterids</taxon>
        <taxon>lamiids</taxon>
        <taxon>Solanales</taxon>
        <taxon>Solanaceae</taxon>
        <taxon>Solanoideae</taxon>
        <taxon>Solaneae</taxon>
        <taxon>Solanum</taxon>
    </lineage>
</organism>
<dbReference type="SUPFAM" id="SSF53098">
    <property type="entry name" value="Ribonuclease H-like"/>
    <property type="match status" value="1"/>
</dbReference>
<dbReference type="InterPro" id="IPR053151">
    <property type="entry name" value="RNase_H-like"/>
</dbReference>
<dbReference type="InterPro" id="IPR044730">
    <property type="entry name" value="RNase_H-like_dom_plant"/>
</dbReference>